<dbReference type="InterPro" id="IPR002048">
    <property type="entry name" value="EF_hand_dom"/>
</dbReference>
<evidence type="ECO:0000313" key="4">
    <source>
        <dbReference type="Proteomes" id="UP001295684"/>
    </source>
</evidence>
<feature type="domain" description="EF-hand" evidence="2">
    <location>
        <begin position="27"/>
        <end position="62"/>
    </location>
</feature>
<name>A0AAD1XPQ0_EUPCR</name>
<dbReference type="AlphaFoldDB" id="A0AAD1XPQ0"/>
<evidence type="ECO:0000256" key="1">
    <source>
        <dbReference type="ARBA" id="ARBA00022837"/>
    </source>
</evidence>
<dbReference type="EMBL" id="CAMPGE010018260">
    <property type="protein sequence ID" value="CAI2376695.1"/>
    <property type="molecule type" value="Genomic_DNA"/>
</dbReference>
<evidence type="ECO:0000313" key="3">
    <source>
        <dbReference type="EMBL" id="CAI2376695.1"/>
    </source>
</evidence>
<reference evidence="3" key="1">
    <citation type="submission" date="2023-07" db="EMBL/GenBank/DDBJ databases">
        <authorList>
            <consortium name="AG Swart"/>
            <person name="Singh M."/>
            <person name="Singh A."/>
            <person name="Seah K."/>
            <person name="Emmerich C."/>
        </authorList>
    </citation>
    <scope>NUCLEOTIDE SEQUENCE</scope>
    <source>
        <strain evidence="3">DP1</strain>
    </source>
</reference>
<proteinExistence type="predicted"/>
<comment type="caution">
    <text evidence="3">The sequence shown here is derived from an EMBL/GenBank/DDBJ whole genome shotgun (WGS) entry which is preliminary data.</text>
</comment>
<dbReference type="SUPFAM" id="SSF47473">
    <property type="entry name" value="EF-hand"/>
    <property type="match status" value="1"/>
</dbReference>
<dbReference type="InterPro" id="IPR018247">
    <property type="entry name" value="EF_Hand_1_Ca_BS"/>
</dbReference>
<dbReference type="Pfam" id="PF13499">
    <property type="entry name" value="EF-hand_7"/>
    <property type="match status" value="1"/>
</dbReference>
<gene>
    <name evidence="3" type="ORF">ECRASSUSDP1_LOCUS18066</name>
</gene>
<dbReference type="GO" id="GO:0005509">
    <property type="term" value="F:calcium ion binding"/>
    <property type="evidence" value="ECO:0007669"/>
    <property type="project" value="InterPro"/>
</dbReference>
<evidence type="ECO:0000259" key="2">
    <source>
        <dbReference type="PROSITE" id="PS50222"/>
    </source>
</evidence>
<dbReference type="CDD" id="cd00051">
    <property type="entry name" value="EFh"/>
    <property type="match status" value="1"/>
</dbReference>
<dbReference type="PROSITE" id="PS00018">
    <property type="entry name" value="EF_HAND_1"/>
    <property type="match status" value="2"/>
</dbReference>
<dbReference type="Gene3D" id="1.10.238.10">
    <property type="entry name" value="EF-hand"/>
    <property type="match status" value="1"/>
</dbReference>
<dbReference type="InterPro" id="IPR011992">
    <property type="entry name" value="EF-hand-dom_pair"/>
</dbReference>
<organism evidence="3 4">
    <name type="scientific">Euplotes crassus</name>
    <dbReference type="NCBI Taxonomy" id="5936"/>
    <lineage>
        <taxon>Eukaryota</taxon>
        <taxon>Sar</taxon>
        <taxon>Alveolata</taxon>
        <taxon>Ciliophora</taxon>
        <taxon>Intramacronucleata</taxon>
        <taxon>Spirotrichea</taxon>
        <taxon>Hypotrichia</taxon>
        <taxon>Euplotida</taxon>
        <taxon>Euplotidae</taxon>
        <taxon>Moneuplotes</taxon>
    </lineage>
</organism>
<dbReference type="Proteomes" id="UP001295684">
    <property type="component" value="Unassembled WGS sequence"/>
</dbReference>
<sequence length="118" mass="13711">MINPSEFTKEELEGINKTLAELSDPDALKEEVKKIFDSYDADENGYLDRSELKNFLNEISTSLKLKMYIDDTVVDHVFGTIDQDKNHQIELDELEEYVRQFVEKMLPIYSKALEESGE</sequence>
<keyword evidence="4" id="KW-1185">Reference proteome</keyword>
<dbReference type="PROSITE" id="PS50222">
    <property type="entry name" value="EF_HAND_2"/>
    <property type="match status" value="2"/>
</dbReference>
<protein>
    <recommendedName>
        <fullName evidence="2">EF-hand domain-containing protein</fullName>
    </recommendedName>
</protein>
<feature type="domain" description="EF-hand" evidence="2">
    <location>
        <begin position="69"/>
        <end position="104"/>
    </location>
</feature>
<keyword evidence="1" id="KW-0106">Calcium</keyword>
<dbReference type="SMART" id="SM00054">
    <property type="entry name" value="EFh"/>
    <property type="match status" value="2"/>
</dbReference>
<accession>A0AAD1XPQ0</accession>